<evidence type="ECO:0000256" key="4">
    <source>
        <dbReference type="ARBA" id="ARBA00009461"/>
    </source>
</evidence>
<evidence type="ECO:0000256" key="7">
    <source>
        <dbReference type="ARBA" id="ARBA00023242"/>
    </source>
</evidence>
<gene>
    <name evidence="9" type="ORF">TRIVIDRAFT_128478</name>
</gene>
<dbReference type="VEuPathDB" id="FungiDB:TRIVIDRAFT_128478"/>
<comment type="subcellular location">
    <subcellularLocation>
        <location evidence="3">Cytoplasm</location>
    </subcellularLocation>
    <subcellularLocation>
        <location evidence="2">Nucleus</location>
    </subcellularLocation>
</comment>
<evidence type="ECO:0000256" key="3">
    <source>
        <dbReference type="ARBA" id="ARBA00004496"/>
    </source>
</evidence>
<dbReference type="GO" id="GO:0005634">
    <property type="term" value="C:nucleus"/>
    <property type="evidence" value="ECO:0007669"/>
    <property type="project" value="UniProtKB-SubCell"/>
</dbReference>
<dbReference type="InterPro" id="IPR028094">
    <property type="entry name" value="RTC4_C"/>
</dbReference>
<dbReference type="GeneID" id="25787433"/>
<dbReference type="Proteomes" id="UP000007115">
    <property type="component" value="Unassembled WGS sequence"/>
</dbReference>
<dbReference type="GO" id="GO:0005737">
    <property type="term" value="C:cytoplasm"/>
    <property type="evidence" value="ECO:0007669"/>
    <property type="project" value="UniProtKB-SubCell"/>
</dbReference>
<sequence length="191" mass="21693">EAGGAQCPWCGATVDVNLLKEFSKGKRLNVRLQTSFCESHRKKSAMVTWESKSYPKVDWASLEDRFKKHHEHLVDIINGEESHYRTALADKIEQHQARTMEKEENLNPGYYGPRGFNMMCDYLVKEFSDMLKKKAVHDKVIASRGSAVFIQSVLVAELGVQLIVEDMDVSPEKARQILEESKALGELVHAE</sequence>
<feature type="non-terminal residue" evidence="9">
    <location>
        <position position="1"/>
    </location>
</feature>
<dbReference type="Pfam" id="PF14474">
    <property type="entry name" value="RTC4"/>
    <property type="match status" value="1"/>
</dbReference>
<evidence type="ECO:0000256" key="2">
    <source>
        <dbReference type="ARBA" id="ARBA00004123"/>
    </source>
</evidence>
<evidence type="ECO:0000313" key="10">
    <source>
        <dbReference type="Proteomes" id="UP000007115"/>
    </source>
</evidence>
<dbReference type="InterPro" id="IPR039024">
    <property type="entry name" value="RTC4"/>
</dbReference>
<feature type="domain" description="Restriction of telomere capping protein 4 C-terminal" evidence="8">
    <location>
        <begin position="76"/>
        <end position="191"/>
    </location>
</feature>
<comment type="caution">
    <text evidence="9">The sequence shown here is derived from an EMBL/GenBank/DDBJ whole genome shotgun (WGS) entry which is preliminary data.</text>
</comment>
<dbReference type="AlphaFoldDB" id="G9MFR1"/>
<dbReference type="eggNOG" id="ENOG502SEU0">
    <property type="taxonomic scope" value="Eukaryota"/>
</dbReference>
<dbReference type="OMA" id="PWCGDLV"/>
<evidence type="ECO:0000256" key="5">
    <source>
        <dbReference type="ARBA" id="ARBA00015162"/>
    </source>
</evidence>
<dbReference type="SMART" id="SM01312">
    <property type="entry name" value="RTC4"/>
    <property type="match status" value="1"/>
</dbReference>
<proteinExistence type="inferred from homology"/>
<dbReference type="InParanoid" id="G9MFR1"/>
<feature type="non-terminal residue" evidence="9">
    <location>
        <position position="191"/>
    </location>
</feature>
<keyword evidence="7" id="KW-0539">Nucleus</keyword>
<dbReference type="HOGENOM" id="CLU_084508_0_0_1"/>
<accession>G9MFR1</accession>
<dbReference type="PANTHER" id="PTHR41391">
    <property type="entry name" value="RESTRICTION OF TELOMERE CAPPING PROTEIN 4"/>
    <property type="match status" value="1"/>
</dbReference>
<evidence type="ECO:0000313" key="9">
    <source>
        <dbReference type="EMBL" id="EHK26362.1"/>
    </source>
</evidence>
<evidence type="ECO:0000256" key="1">
    <source>
        <dbReference type="ARBA" id="ARBA00002738"/>
    </source>
</evidence>
<reference evidence="9 10" key="1">
    <citation type="journal article" date="2011" name="Genome Biol.">
        <title>Comparative genome sequence analysis underscores mycoparasitism as the ancestral life style of Trichoderma.</title>
        <authorList>
            <person name="Kubicek C.P."/>
            <person name="Herrera-Estrella A."/>
            <person name="Seidl-Seiboth V."/>
            <person name="Martinez D.A."/>
            <person name="Druzhinina I.S."/>
            <person name="Thon M."/>
            <person name="Zeilinger S."/>
            <person name="Casas-Flores S."/>
            <person name="Horwitz B.A."/>
            <person name="Mukherjee P.K."/>
            <person name="Mukherjee M."/>
            <person name="Kredics L."/>
            <person name="Alcaraz L.D."/>
            <person name="Aerts A."/>
            <person name="Antal Z."/>
            <person name="Atanasova L."/>
            <person name="Cervantes-Badillo M.G."/>
            <person name="Challacombe J."/>
            <person name="Chertkov O."/>
            <person name="McCluskey K."/>
            <person name="Coulpier F."/>
            <person name="Deshpande N."/>
            <person name="von Doehren H."/>
            <person name="Ebbole D.J."/>
            <person name="Esquivel-Naranjo E.U."/>
            <person name="Fekete E."/>
            <person name="Flipphi M."/>
            <person name="Glaser F."/>
            <person name="Gomez-Rodriguez E.Y."/>
            <person name="Gruber S."/>
            <person name="Han C."/>
            <person name="Henrissat B."/>
            <person name="Hermosa R."/>
            <person name="Hernandez-Onate M."/>
            <person name="Karaffa L."/>
            <person name="Kosti I."/>
            <person name="Le Crom S."/>
            <person name="Lindquist E."/>
            <person name="Lucas S."/>
            <person name="Luebeck M."/>
            <person name="Luebeck P.S."/>
            <person name="Margeot A."/>
            <person name="Metz B."/>
            <person name="Misra M."/>
            <person name="Nevalainen H."/>
            <person name="Omann M."/>
            <person name="Packer N."/>
            <person name="Perrone G."/>
            <person name="Uresti-Rivera E.E."/>
            <person name="Salamov A."/>
            <person name="Schmoll M."/>
            <person name="Seiboth B."/>
            <person name="Shapiro H."/>
            <person name="Sukno S."/>
            <person name="Tamayo-Ramos J.A."/>
            <person name="Tisch D."/>
            <person name="Wiest A."/>
            <person name="Wilkinson H.H."/>
            <person name="Zhang M."/>
            <person name="Coutinho P.M."/>
            <person name="Kenerley C.M."/>
            <person name="Monte E."/>
            <person name="Baker S.E."/>
            <person name="Grigoriev I.V."/>
        </authorList>
    </citation>
    <scope>NUCLEOTIDE SEQUENCE [LARGE SCALE GENOMIC DNA]</scope>
    <source>
        <strain evidence="10">Gv29-8 / FGSC 10586</strain>
    </source>
</reference>
<dbReference type="OrthoDB" id="128308at2759"/>
<dbReference type="PANTHER" id="PTHR41391:SF1">
    <property type="entry name" value="RESTRICTION OF TELOMERE CAPPING PROTEIN 4"/>
    <property type="match status" value="1"/>
</dbReference>
<comment type="similarity">
    <text evidence="4">Belongs to the RTC4 family.</text>
</comment>
<organism evidence="9 10">
    <name type="scientific">Hypocrea virens (strain Gv29-8 / FGSC 10586)</name>
    <name type="common">Gliocladium virens</name>
    <name type="synonym">Trichoderma virens</name>
    <dbReference type="NCBI Taxonomy" id="413071"/>
    <lineage>
        <taxon>Eukaryota</taxon>
        <taxon>Fungi</taxon>
        <taxon>Dikarya</taxon>
        <taxon>Ascomycota</taxon>
        <taxon>Pezizomycotina</taxon>
        <taxon>Sordariomycetes</taxon>
        <taxon>Hypocreomycetidae</taxon>
        <taxon>Hypocreales</taxon>
        <taxon>Hypocreaceae</taxon>
        <taxon>Trichoderma</taxon>
    </lineage>
</organism>
<keyword evidence="10" id="KW-1185">Reference proteome</keyword>
<name>G9MFR1_HYPVG</name>
<protein>
    <recommendedName>
        <fullName evidence="5">Restriction of telomere capping protein 4</fullName>
    </recommendedName>
</protein>
<comment type="function">
    <text evidence="1">May be involved in a process influencing telomere capping.</text>
</comment>
<evidence type="ECO:0000259" key="8">
    <source>
        <dbReference type="SMART" id="SM01312"/>
    </source>
</evidence>
<keyword evidence="6" id="KW-0963">Cytoplasm</keyword>
<dbReference type="EMBL" id="ABDF02000002">
    <property type="protein sequence ID" value="EHK26362.1"/>
    <property type="molecule type" value="Genomic_DNA"/>
</dbReference>
<evidence type="ECO:0000256" key="6">
    <source>
        <dbReference type="ARBA" id="ARBA00022490"/>
    </source>
</evidence>
<dbReference type="RefSeq" id="XP_013960572.1">
    <property type="nucleotide sequence ID" value="XM_014105097.1"/>
</dbReference>